<keyword evidence="3" id="KW-1185">Reference proteome</keyword>
<name>A0A1L7CHI9_9CORY</name>
<dbReference type="Proteomes" id="UP000185478">
    <property type="component" value="Chromosome"/>
</dbReference>
<protein>
    <recommendedName>
        <fullName evidence="1">Terminase small subunit actinomycetes phage-type domain-containing protein</fullName>
    </recommendedName>
</protein>
<dbReference type="KEGG" id="caqu:CAQU_09910"/>
<evidence type="ECO:0000259" key="1">
    <source>
        <dbReference type="Pfam" id="PF23931"/>
    </source>
</evidence>
<dbReference type="AlphaFoldDB" id="A0A1L7CHI9"/>
<dbReference type="Pfam" id="PF23931">
    <property type="entry name" value="Terminase_6"/>
    <property type="match status" value="1"/>
</dbReference>
<evidence type="ECO:0000313" key="2">
    <source>
        <dbReference type="EMBL" id="APT85326.1"/>
    </source>
</evidence>
<feature type="domain" description="Terminase small subunit actinomycetes phage-type" evidence="1">
    <location>
        <begin position="13"/>
        <end position="94"/>
    </location>
</feature>
<dbReference type="STRING" id="1431546.CAQU_09910"/>
<gene>
    <name evidence="2" type="ORF">CAQU_09910</name>
</gene>
<organism evidence="2 3">
    <name type="scientific">Corynebacterium aquilae DSM 44791</name>
    <dbReference type="NCBI Taxonomy" id="1431546"/>
    <lineage>
        <taxon>Bacteria</taxon>
        <taxon>Bacillati</taxon>
        <taxon>Actinomycetota</taxon>
        <taxon>Actinomycetes</taxon>
        <taxon>Mycobacteriales</taxon>
        <taxon>Corynebacteriaceae</taxon>
        <taxon>Corynebacterium</taxon>
    </lineage>
</organism>
<reference evidence="2 3" key="1">
    <citation type="submission" date="2014-08" db="EMBL/GenBank/DDBJ databases">
        <title>Complete genome sequence of Corynebacterium aquilae S-613T(T) (=DSM 44791(T)), isolated from the choana of a healthy golden eagle.</title>
        <authorList>
            <person name="Ruckert C."/>
            <person name="Albersmeier A."/>
            <person name="Winkler A."/>
            <person name="Kalinowski J."/>
        </authorList>
    </citation>
    <scope>NUCLEOTIDE SEQUENCE [LARGE SCALE GENOMIC DNA]</scope>
    <source>
        <strain evidence="2 3">S-613</strain>
    </source>
</reference>
<accession>A0A1L7CHI9</accession>
<dbReference type="RefSeq" id="WP_075727257.1">
    <property type="nucleotide sequence ID" value="NZ_CP009245.1"/>
</dbReference>
<sequence length="116" mass="12560">MSDLDHVGHLETAVIESIEARGDAITPADNAAVVMARSIAQTIDETLEDYEADRAEKTKVMYLMPHLLKQLTVLGCTPEARGEIKQAAEESKAEARTASKQPANVIQLLRAASSNE</sequence>
<dbReference type="InterPro" id="IPR057630">
    <property type="entry name" value="Terminase_6"/>
</dbReference>
<dbReference type="EMBL" id="CP009245">
    <property type="protein sequence ID" value="APT85326.1"/>
    <property type="molecule type" value="Genomic_DNA"/>
</dbReference>
<dbReference type="OrthoDB" id="5070684at2"/>
<evidence type="ECO:0000313" key="3">
    <source>
        <dbReference type="Proteomes" id="UP000185478"/>
    </source>
</evidence>
<proteinExistence type="predicted"/>